<dbReference type="Proteomes" id="UP001321760">
    <property type="component" value="Unassembled WGS sequence"/>
</dbReference>
<accession>A0AAV9GPJ5</accession>
<feature type="transmembrane region" description="Helical" evidence="1">
    <location>
        <begin position="109"/>
        <end position="131"/>
    </location>
</feature>
<keyword evidence="1" id="KW-0812">Transmembrane</keyword>
<name>A0AAV9GPJ5_9PEZI</name>
<reference evidence="2" key="1">
    <citation type="journal article" date="2023" name="Mol. Phylogenet. Evol.">
        <title>Genome-scale phylogeny and comparative genomics of the fungal order Sordariales.</title>
        <authorList>
            <person name="Hensen N."/>
            <person name="Bonometti L."/>
            <person name="Westerberg I."/>
            <person name="Brannstrom I.O."/>
            <person name="Guillou S."/>
            <person name="Cros-Aarteil S."/>
            <person name="Calhoun S."/>
            <person name="Haridas S."/>
            <person name="Kuo A."/>
            <person name="Mondo S."/>
            <person name="Pangilinan J."/>
            <person name="Riley R."/>
            <person name="LaButti K."/>
            <person name="Andreopoulos B."/>
            <person name="Lipzen A."/>
            <person name="Chen C."/>
            <person name="Yan M."/>
            <person name="Daum C."/>
            <person name="Ng V."/>
            <person name="Clum A."/>
            <person name="Steindorff A."/>
            <person name="Ohm R.A."/>
            <person name="Martin F."/>
            <person name="Silar P."/>
            <person name="Natvig D.O."/>
            <person name="Lalanne C."/>
            <person name="Gautier V."/>
            <person name="Ament-Velasquez S.L."/>
            <person name="Kruys A."/>
            <person name="Hutchinson M.I."/>
            <person name="Powell A.J."/>
            <person name="Barry K."/>
            <person name="Miller A.N."/>
            <person name="Grigoriev I.V."/>
            <person name="Debuchy R."/>
            <person name="Gladieux P."/>
            <person name="Hiltunen Thoren M."/>
            <person name="Johannesson H."/>
        </authorList>
    </citation>
    <scope>NUCLEOTIDE SEQUENCE</scope>
    <source>
        <strain evidence="2">PSN243</strain>
    </source>
</reference>
<evidence type="ECO:0000256" key="1">
    <source>
        <dbReference type="SAM" id="Phobius"/>
    </source>
</evidence>
<evidence type="ECO:0000313" key="3">
    <source>
        <dbReference type="Proteomes" id="UP001321760"/>
    </source>
</evidence>
<keyword evidence="1" id="KW-1133">Transmembrane helix</keyword>
<sequence>MCGNKGGVALVSNTFLFGVSSFVSFMSTLFLRVPLLYGYMGEIWWAIDRAGRYLFYLDAAFFGWGFVKQGEGPGEDSWGSRSDRSRVSKSFNMWKEWVRRLGMGSQLKWRYLLVSLSDYLSTFSLFCVLLIHTHNRQSANEDKYTQRIIS</sequence>
<protein>
    <submittedName>
        <fullName evidence="2">Uncharacterized protein</fullName>
    </submittedName>
</protein>
<dbReference type="AlphaFoldDB" id="A0AAV9GPJ5"/>
<organism evidence="2 3">
    <name type="scientific">Podospora aff. communis PSN243</name>
    <dbReference type="NCBI Taxonomy" id="3040156"/>
    <lineage>
        <taxon>Eukaryota</taxon>
        <taxon>Fungi</taxon>
        <taxon>Dikarya</taxon>
        <taxon>Ascomycota</taxon>
        <taxon>Pezizomycotina</taxon>
        <taxon>Sordariomycetes</taxon>
        <taxon>Sordariomycetidae</taxon>
        <taxon>Sordariales</taxon>
        <taxon>Podosporaceae</taxon>
        <taxon>Podospora</taxon>
    </lineage>
</organism>
<keyword evidence="1" id="KW-0472">Membrane</keyword>
<gene>
    <name evidence="2" type="ORF">QBC34DRAFT_64726</name>
</gene>
<proteinExistence type="predicted"/>
<dbReference type="EMBL" id="MU865931">
    <property type="protein sequence ID" value="KAK4450754.1"/>
    <property type="molecule type" value="Genomic_DNA"/>
</dbReference>
<keyword evidence="3" id="KW-1185">Reference proteome</keyword>
<feature type="transmembrane region" description="Helical" evidence="1">
    <location>
        <begin position="15"/>
        <end position="38"/>
    </location>
</feature>
<evidence type="ECO:0000313" key="2">
    <source>
        <dbReference type="EMBL" id="KAK4450754.1"/>
    </source>
</evidence>
<comment type="caution">
    <text evidence="2">The sequence shown here is derived from an EMBL/GenBank/DDBJ whole genome shotgun (WGS) entry which is preliminary data.</text>
</comment>
<reference evidence="2" key="2">
    <citation type="submission" date="2023-05" db="EMBL/GenBank/DDBJ databases">
        <authorList>
            <consortium name="Lawrence Berkeley National Laboratory"/>
            <person name="Steindorff A."/>
            <person name="Hensen N."/>
            <person name="Bonometti L."/>
            <person name="Westerberg I."/>
            <person name="Brannstrom I.O."/>
            <person name="Guillou S."/>
            <person name="Cros-Aarteil S."/>
            <person name="Calhoun S."/>
            <person name="Haridas S."/>
            <person name="Kuo A."/>
            <person name="Mondo S."/>
            <person name="Pangilinan J."/>
            <person name="Riley R."/>
            <person name="Labutti K."/>
            <person name="Andreopoulos B."/>
            <person name="Lipzen A."/>
            <person name="Chen C."/>
            <person name="Yanf M."/>
            <person name="Daum C."/>
            <person name="Ng V."/>
            <person name="Clum A."/>
            <person name="Ohm R."/>
            <person name="Martin F."/>
            <person name="Silar P."/>
            <person name="Natvig D."/>
            <person name="Lalanne C."/>
            <person name="Gautier V."/>
            <person name="Ament-Velasquez S.L."/>
            <person name="Kruys A."/>
            <person name="Hutchinson M.I."/>
            <person name="Powell A.J."/>
            <person name="Barry K."/>
            <person name="Miller A.N."/>
            <person name="Grigoriev I.V."/>
            <person name="Debuchy R."/>
            <person name="Gladieux P."/>
            <person name="Thoren M.H."/>
            <person name="Johannesson H."/>
        </authorList>
    </citation>
    <scope>NUCLEOTIDE SEQUENCE</scope>
    <source>
        <strain evidence="2">PSN243</strain>
    </source>
</reference>